<dbReference type="RefSeq" id="WP_002957391.1">
    <property type="nucleotide sequence ID" value="NC_020555.1"/>
</dbReference>
<reference evidence="9" key="3">
    <citation type="submission" date="2012-07" db="EMBL/GenBank/DDBJ databases">
        <authorList>
            <person name="Akiyama T."/>
            <person name="Takeshita N."/>
            <person name="Ohmagari N."/>
            <person name="Kirikae T."/>
        </authorList>
    </citation>
    <scope>NUCLEOTIDE SEQUENCE</scope>
    <source>
        <strain evidence="9">ATCC BAA-847</strain>
    </source>
</reference>
<feature type="domain" description="Type III R-M EcoP15I C-terminal" evidence="8">
    <location>
        <begin position="519"/>
        <end position="613"/>
    </location>
</feature>
<protein>
    <recommendedName>
        <fullName evidence="2">site-specific DNA-methyltransferase (adenine-specific)</fullName>
        <ecNumber evidence="2">2.1.1.72</ecNumber>
    </recommendedName>
</protein>
<dbReference type="Pfam" id="PF01555">
    <property type="entry name" value="N6_N4_Mtase"/>
    <property type="match status" value="1"/>
</dbReference>
<dbReference type="GO" id="GO:0009007">
    <property type="term" value="F:site-specific DNA-methyltransferase (adenine-specific) activity"/>
    <property type="evidence" value="ECO:0007669"/>
    <property type="project" value="UniProtKB-EC"/>
</dbReference>
<comment type="similarity">
    <text evidence="1">Belongs to the N(4)/N(6)-methyltransferase family.</text>
</comment>
<dbReference type="InterPro" id="IPR002941">
    <property type="entry name" value="DNA_methylase_N4/N6"/>
</dbReference>
<evidence type="ECO:0000313" key="9">
    <source>
        <dbReference type="EMBL" id="BAM32660.1"/>
    </source>
</evidence>
<keyword evidence="11" id="KW-1185">Reference proteome</keyword>
<dbReference type="Proteomes" id="UP000005755">
    <property type="component" value="Unassembled WGS sequence"/>
</dbReference>
<dbReference type="EC" id="2.1.1.72" evidence="2"/>
<dbReference type="PROSITE" id="PS00092">
    <property type="entry name" value="N6_MTASE"/>
    <property type="match status" value="1"/>
</dbReference>
<evidence type="ECO:0000256" key="6">
    <source>
        <dbReference type="ARBA" id="ARBA00047942"/>
    </source>
</evidence>
<dbReference type="EMBL" id="DS990394">
    <property type="protein sequence ID" value="EFR47503.1"/>
    <property type="molecule type" value="Genomic_DNA"/>
</dbReference>
<dbReference type="Pfam" id="PF18273">
    <property type="entry name" value="T3RM_EcoP15I_C"/>
    <property type="match status" value="1"/>
</dbReference>
<dbReference type="Proteomes" id="UP000006036">
    <property type="component" value="Chromosome 1"/>
</dbReference>
<organism evidence="9 12">
    <name type="scientific">Helicobacter cinaedi CCUG 18818 = ATCC BAA-847</name>
    <dbReference type="NCBI Taxonomy" id="537971"/>
    <lineage>
        <taxon>Bacteria</taxon>
        <taxon>Pseudomonadati</taxon>
        <taxon>Campylobacterota</taxon>
        <taxon>Epsilonproteobacteria</taxon>
        <taxon>Campylobacterales</taxon>
        <taxon>Helicobacteraceae</taxon>
        <taxon>Helicobacter</taxon>
    </lineage>
</organism>
<evidence type="ECO:0000256" key="2">
    <source>
        <dbReference type="ARBA" id="ARBA00011900"/>
    </source>
</evidence>
<comment type="catalytic activity">
    <reaction evidence="6">
        <text>a 2'-deoxyadenosine in DNA + S-adenosyl-L-methionine = an N(6)-methyl-2'-deoxyadenosine in DNA + S-adenosyl-L-homocysteine + H(+)</text>
        <dbReference type="Rhea" id="RHEA:15197"/>
        <dbReference type="Rhea" id="RHEA-COMP:12418"/>
        <dbReference type="Rhea" id="RHEA-COMP:12419"/>
        <dbReference type="ChEBI" id="CHEBI:15378"/>
        <dbReference type="ChEBI" id="CHEBI:57856"/>
        <dbReference type="ChEBI" id="CHEBI:59789"/>
        <dbReference type="ChEBI" id="CHEBI:90615"/>
        <dbReference type="ChEBI" id="CHEBI:90616"/>
        <dbReference type="EC" id="2.1.1.72"/>
    </reaction>
</comment>
<proteinExistence type="inferred from homology"/>
<keyword evidence="4" id="KW-0808">Transferase</keyword>
<sequence>MLDRFHALKEYFPQCFDKNGDLMPHKLQEAILDLAQENNAQANTATQDLENEAAFSLSKESYSLNWLGKSYAKLLRHLPTHTLIAQDSAHNAQPQNANSKNVLIKGDNLEVLKHLKNAYYRKVKMIYIDPPYNTGNGDFIYNDERSFTPQSLAQMANIELEEAGSILNLTLKNSSTHSAWLSFMYPRLYIARQLLRDDGVIFISIDDNEQANLKLLCDEIFGEDNFVSCFVWQKKSGGGQAKYFYEGHEYVLIYCKNKDLLQGLFKIKEKGKIETDFLRKIHGKYTNNLKLKNVYEKYPNQLIEHRNLMFEEMDIFLQEKLITQEKYDEIKQNLTNGIYFLKPYNDKFNLVCRNNENNQALMYSIVSGVWTSDGNTENEQLFGKLVFNDPKPVNLLKQLIQSATMQGNSNDIILDFFAGSGTTAQAVMELNAQDNGNREFILVQLDEAIDKSKSKTAYEFCKNELGSENPTIFDITKERIKRASAKIAQNSNLDLGFKIYELRENDFDSQNGALFKEVDKNALLESFRLQDSTPLSVENQTIDLGGYKAIRAGEKLYLLNSGFEMKHLQKLISLIDAQKDFVIKEISYLNDAFESARIREIEEGIKSYSNKKGLKILVRGRFI</sequence>
<name>A0AAI8MMX6_9HELI</name>
<evidence type="ECO:0000313" key="12">
    <source>
        <dbReference type="Proteomes" id="UP000006036"/>
    </source>
</evidence>
<dbReference type="InterPro" id="IPR029063">
    <property type="entry name" value="SAM-dependent_MTases_sf"/>
</dbReference>
<evidence type="ECO:0000256" key="3">
    <source>
        <dbReference type="ARBA" id="ARBA00022603"/>
    </source>
</evidence>
<dbReference type="EMBL" id="AP012492">
    <property type="protein sequence ID" value="BAM32660.1"/>
    <property type="molecule type" value="Genomic_DNA"/>
</dbReference>
<accession>A0AAI8MMX6</accession>
<dbReference type="PRINTS" id="PR00506">
    <property type="entry name" value="D21N6MTFRASE"/>
</dbReference>
<dbReference type="GO" id="GO:0032259">
    <property type="term" value="P:methylation"/>
    <property type="evidence" value="ECO:0007669"/>
    <property type="project" value="UniProtKB-KW"/>
</dbReference>
<evidence type="ECO:0000313" key="10">
    <source>
        <dbReference type="EMBL" id="EFR47503.1"/>
    </source>
</evidence>
<reference evidence="10" key="1">
    <citation type="submission" date="2008-08" db="EMBL/GenBank/DDBJ databases">
        <title>Annotation of Helicobacter cinaedi strain CCUG 18818.</title>
        <authorList>
            <consortium name="The Broad Institute Genome Sequencing Platform"/>
            <person name="Fox J.G."/>
            <person name="Shen Z."/>
            <person name="Charoenlap N."/>
            <person name="Schauer D.B."/>
            <person name="Ward D."/>
            <person name="Mehta T."/>
            <person name="Young S."/>
            <person name="Jaffe D."/>
            <person name="Gnerre S."/>
            <person name="Berlin A."/>
            <person name="Heiman D."/>
            <person name="Hepburn T."/>
            <person name="Shea T."/>
            <person name="Sykes S."/>
            <person name="Alvarado L."/>
            <person name="Kodira C."/>
            <person name="Borodovsky M."/>
            <person name="Lander E."/>
            <person name="Galagan J."/>
            <person name="Nusbaum C."/>
            <person name="Birren B."/>
        </authorList>
    </citation>
    <scope>NUCLEOTIDE SEQUENCE</scope>
    <source>
        <strain evidence="10">CCUG 18818</strain>
    </source>
</reference>
<dbReference type="InterPro" id="IPR041405">
    <property type="entry name" value="T3RM_EcoP15I_C"/>
</dbReference>
<evidence type="ECO:0000313" key="11">
    <source>
        <dbReference type="Proteomes" id="UP000005755"/>
    </source>
</evidence>
<evidence type="ECO:0000259" key="8">
    <source>
        <dbReference type="Pfam" id="PF18273"/>
    </source>
</evidence>
<dbReference type="REBASE" id="51227">
    <property type="entry name" value="M.HciORF1430P"/>
</dbReference>
<dbReference type="InterPro" id="IPR002052">
    <property type="entry name" value="DNA_methylase_N6_adenine_CS"/>
</dbReference>
<dbReference type="InterPro" id="IPR002295">
    <property type="entry name" value="N4/N6-MTase_EcoPI_Mod-like"/>
</dbReference>
<reference evidence="9 12" key="2">
    <citation type="journal article" date="2012" name="J. Bacteriol.">
        <title>Complete Genome Sequence of Helicobacter cinaedi Type Strain ATCC BAA-847.</title>
        <authorList>
            <person name="Miyoshi-Akiyama T."/>
            <person name="Takeshita N."/>
            <person name="Ohmagari N."/>
            <person name="Kirikae T."/>
        </authorList>
    </citation>
    <scope>NUCLEOTIDE SEQUENCE [LARGE SCALE GENOMIC DNA]</scope>
    <source>
        <strain evidence="9 12">ATCC BAA-847</strain>
    </source>
</reference>
<dbReference type="GO" id="GO:0008170">
    <property type="term" value="F:N-methyltransferase activity"/>
    <property type="evidence" value="ECO:0007669"/>
    <property type="project" value="InterPro"/>
</dbReference>
<evidence type="ECO:0000259" key="7">
    <source>
        <dbReference type="Pfam" id="PF01555"/>
    </source>
</evidence>
<evidence type="ECO:0000256" key="5">
    <source>
        <dbReference type="ARBA" id="ARBA00022691"/>
    </source>
</evidence>
<dbReference type="SUPFAM" id="SSF53335">
    <property type="entry name" value="S-adenosyl-L-methionine-dependent methyltransferases"/>
    <property type="match status" value="1"/>
</dbReference>
<keyword evidence="5" id="KW-0949">S-adenosyl-L-methionine</keyword>
<gene>
    <name evidence="9" type="ORF">HCBAA847_1430</name>
    <name evidence="10" type="ORF">HCCG_02051</name>
</gene>
<keyword evidence="3" id="KW-0489">Methyltransferase</keyword>
<reference evidence="11" key="4">
    <citation type="journal article" date="2014" name="Genome Announc.">
        <title>Draft genome sequences of six enterohepatic helicobacter species isolated from humans and one from rhesus macaques.</title>
        <authorList>
            <person name="Shen Z."/>
            <person name="Sheh A."/>
            <person name="Young S.K."/>
            <person name="Abouelliel A."/>
            <person name="Ward D.V."/>
            <person name="Earl A.M."/>
            <person name="Fox J.G."/>
        </authorList>
    </citation>
    <scope>NUCLEOTIDE SEQUENCE [LARGE SCALE GENOMIC DNA]</scope>
    <source>
        <strain evidence="11">CCUG 18818</strain>
    </source>
</reference>
<dbReference type="PIRSF" id="PIRSF015855">
    <property type="entry name" value="TypeIII_Mtase_mKpnI"/>
    <property type="match status" value="1"/>
</dbReference>
<dbReference type="Gene3D" id="3.40.50.150">
    <property type="entry name" value="Vaccinia Virus protein VP39"/>
    <property type="match status" value="1"/>
</dbReference>
<dbReference type="KEGG" id="hcb:HCBAA847_1430"/>
<dbReference type="GO" id="GO:0003677">
    <property type="term" value="F:DNA binding"/>
    <property type="evidence" value="ECO:0007669"/>
    <property type="project" value="InterPro"/>
</dbReference>
<feature type="domain" description="DNA methylase N-4/N-6" evidence="7">
    <location>
        <begin position="123"/>
        <end position="447"/>
    </location>
</feature>
<dbReference type="AlphaFoldDB" id="A0AAI8MMX6"/>
<evidence type="ECO:0000256" key="1">
    <source>
        <dbReference type="ARBA" id="ARBA00006594"/>
    </source>
</evidence>
<evidence type="ECO:0000256" key="4">
    <source>
        <dbReference type="ARBA" id="ARBA00022679"/>
    </source>
</evidence>